<sequence>EALEERDDDIAASRRAHAAAKAEVESLTENYAKSEAKLVAVKEAASRREAELSESIRSLNEALQAGQAAGGLAANERAQLEARLDAEGKRLERMEVMAVKRESRLQDAAADVKHQLVQVEERAAAAKKEMESRLEASYQSLAAVETVAAGQAGQLQKLIEERDVAQSSSETAAERSRTLERTLADTREALQAVQEGATSKDQELQGMTQQLQRRCGALLKSNFSAASELLPRSTLRRRC</sequence>
<dbReference type="AlphaFoldDB" id="A0AAE0FBE2"/>
<evidence type="ECO:0000256" key="1">
    <source>
        <dbReference type="SAM" id="Coils"/>
    </source>
</evidence>
<protein>
    <submittedName>
        <fullName evidence="2">Uncharacterized protein</fullName>
    </submittedName>
</protein>
<feature type="coiled-coil region" evidence="1">
    <location>
        <begin position="10"/>
        <end position="136"/>
    </location>
</feature>
<dbReference type="EMBL" id="LGRX02021529">
    <property type="protein sequence ID" value="KAK3256572.1"/>
    <property type="molecule type" value="Genomic_DNA"/>
</dbReference>
<feature type="non-terminal residue" evidence="2">
    <location>
        <position position="1"/>
    </location>
</feature>
<comment type="caution">
    <text evidence="2">The sequence shown here is derived from an EMBL/GenBank/DDBJ whole genome shotgun (WGS) entry which is preliminary data.</text>
</comment>
<evidence type="ECO:0000313" key="2">
    <source>
        <dbReference type="EMBL" id="KAK3256572.1"/>
    </source>
</evidence>
<evidence type="ECO:0000313" key="3">
    <source>
        <dbReference type="Proteomes" id="UP001190700"/>
    </source>
</evidence>
<keyword evidence="1" id="KW-0175">Coiled coil</keyword>
<proteinExistence type="predicted"/>
<organism evidence="2 3">
    <name type="scientific">Cymbomonas tetramitiformis</name>
    <dbReference type="NCBI Taxonomy" id="36881"/>
    <lineage>
        <taxon>Eukaryota</taxon>
        <taxon>Viridiplantae</taxon>
        <taxon>Chlorophyta</taxon>
        <taxon>Pyramimonadophyceae</taxon>
        <taxon>Pyramimonadales</taxon>
        <taxon>Pyramimonadaceae</taxon>
        <taxon>Cymbomonas</taxon>
    </lineage>
</organism>
<name>A0AAE0FBE2_9CHLO</name>
<dbReference type="Proteomes" id="UP001190700">
    <property type="component" value="Unassembled WGS sequence"/>
</dbReference>
<keyword evidence="3" id="KW-1185">Reference proteome</keyword>
<accession>A0AAE0FBE2</accession>
<reference evidence="2 3" key="1">
    <citation type="journal article" date="2015" name="Genome Biol. Evol.">
        <title>Comparative Genomics of a Bacterivorous Green Alga Reveals Evolutionary Causalities and Consequences of Phago-Mixotrophic Mode of Nutrition.</title>
        <authorList>
            <person name="Burns J.A."/>
            <person name="Paasch A."/>
            <person name="Narechania A."/>
            <person name="Kim E."/>
        </authorList>
    </citation>
    <scope>NUCLEOTIDE SEQUENCE [LARGE SCALE GENOMIC DNA]</scope>
    <source>
        <strain evidence="2 3">PLY_AMNH</strain>
    </source>
</reference>
<gene>
    <name evidence="2" type="ORF">CYMTET_34296</name>
</gene>